<evidence type="ECO:0000313" key="3">
    <source>
        <dbReference type="Proteomes" id="UP000244225"/>
    </source>
</evidence>
<gene>
    <name evidence="2" type="ORF">C8N40_11440</name>
</gene>
<evidence type="ECO:0000256" key="1">
    <source>
        <dbReference type="SAM" id="SignalP"/>
    </source>
</evidence>
<dbReference type="AlphaFoldDB" id="A0A2T5Y7E5"/>
<feature type="signal peptide" evidence="1">
    <location>
        <begin position="1"/>
        <end position="20"/>
    </location>
</feature>
<feature type="chain" id="PRO_5015736509" evidence="1">
    <location>
        <begin position="21"/>
        <end position="288"/>
    </location>
</feature>
<keyword evidence="1" id="KW-0732">Signal</keyword>
<dbReference type="SUPFAM" id="SSF49464">
    <property type="entry name" value="Carboxypeptidase regulatory domain-like"/>
    <property type="match status" value="1"/>
</dbReference>
<organism evidence="2 3">
    <name type="scientific">Pontibacter mucosus</name>
    <dbReference type="NCBI Taxonomy" id="1649266"/>
    <lineage>
        <taxon>Bacteria</taxon>
        <taxon>Pseudomonadati</taxon>
        <taxon>Bacteroidota</taxon>
        <taxon>Cytophagia</taxon>
        <taxon>Cytophagales</taxon>
        <taxon>Hymenobacteraceae</taxon>
        <taxon>Pontibacter</taxon>
    </lineage>
</organism>
<accession>A0A2T5Y7E5</accession>
<keyword evidence="2" id="KW-0645">Protease</keyword>
<name>A0A2T5Y7E5_9BACT</name>
<dbReference type="RefSeq" id="WP_108213737.1">
    <property type="nucleotide sequence ID" value="NZ_QBKI01000014.1"/>
</dbReference>
<keyword evidence="3" id="KW-1185">Reference proteome</keyword>
<dbReference type="GO" id="GO:0004180">
    <property type="term" value="F:carboxypeptidase activity"/>
    <property type="evidence" value="ECO:0007669"/>
    <property type="project" value="UniProtKB-KW"/>
</dbReference>
<dbReference type="Pfam" id="PF13715">
    <property type="entry name" value="CarbopepD_reg_2"/>
    <property type="match status" value="1"/>
</dbReference>
<reference evidence="2 3" key="1">
    <citation type="submission" date="2018-04" db="EMBL/GenBank/DDBJ databases">
        <title>Genomic Encyclopedia of Archaeal and Bacterial Type Strains, Phase II (KMG-II): from individual species to whole genera.</title>
        <authorList>
            <person name="Goeker M."/>
        </authorList>
    </citation>
    <scope>NUCLEOTIDE SEQUENCE [LARGE SCALE GENOMIC DNA]</scope>
    <source>
        <strain evidence="2 3">DSM 100162</strain>
    </source>
</reference>
<dbReference type="Gene3D" id="2.60.40.1120">
    <property type="entry name" value="Carboxypeptidase-like, regulatory domain"/>
    <property type="match status" value="1"/>
</dbReference>
<dbReference type="InterPro" id="IPR008969">
    <property type="entry name" value="CarboxyPept-like_regulatory"/>
</dbReference>
<comment type="caution">
    <text evidence="2">The sequence shown here is derived from an EMBL/GenBank/DDBJ whole genome shotgun (WGS) entry which is preliminary data.</text>
</comment>
<protein>
    <submittedName>
        <fullName evidence="2">Carboxypeptidase-like protein</fullName>
    </submittedName>
</protein>
<keyword evidence="2" id="KW-0378">Hydrolase</keyword>
<dbReference type="EMBL" id="QBKI01000014">
    <property type="protein sequence ID" value="PTX12242.1"/>
    <property type="molecule type" value="Genomic_DNA"/>
</dbReference>
<keyword evidence="2" id="KW-0121">Carboxypeptidase</keyword>
<evidence type="ECO:0000313" key="2">
    <source>
        <dbReference type="EMBL" id="PTX12242.1"/>
    </source>
</evidence>
<dbReference type="OrthoDB" id="2247630at2"/>
<sequence>MYSKPLVLLLLLFVSTSIHAQALRISGRVVNTTTQQPIPYANIGIAGKAIGTVATASGDFAFTVKEGQLASTDKLVASCVGYESMVIALDAGKLEVLQISLKPQVVEIAEVKVQTGKPRKKVLGKDDRAFFTHYNFYTVHDTAAHDRLGREVGNFIKLSKACYVNDFNVYVGWSEFTSVKFRLNIYDVVDDLPGESLLQEDVIFEAKGSNPGWVQVDLKGYNILLEGHDQVAVTVQWLESVKQKDGSRFLAVPAAISPVHSIVRRDKSAAGWKKSGGYLSMYLNADCY</sequence>
<dbReference type="Proteomes" id="UP000244225">
    <property type="component" value="Unassembled WGS sequence"/>
</dbReference>
<proteinExistence type="predicted"/>